<feature type="transmembrane region" description="Helical" evidence="5">
    <location>
        <begin position="149"/>
        <end position="168"/>
    </location>
</feature>
<keyword evidence="3 5" id="KW-1133">Transmembrane helix</keyword>
<evidence type="ECO:0000256" key="2">
    <source>
        <dbReference type="ARBA" id="ARBA00022692"/>
    </source>
</evidence>
<organism evidence="6 7">
    <name type="scientific">Orchesella dallaii</name>
    <dbReference type="NCBI Taxonomy" id="48710"/>
    <lineage>
        <taxon>Eukaryota</taxon>
        <taxon>Metazoa</taxon>
        <taxon>Ecdysozoa</taxon>
        <taxon>Arthropoda</taxon>
        <taxon>Hexapoda</taxon>
        <taxon>Collembola</taxon>
        <taxon>Entomobryomorpha</taxon>
        <taxon>Entomobryoidea</taxon>
        <taxon>Orchesellidae</taxon>
        <taxon>Orchesellinae</taxon>
        <taxon>Orchesella</taxon>
    </lineage>
</organism>
<protein>
    <recommendedName>
        <fullName evidence="8">Major facilitator superfamily (MFS) profile domain-containing protein</fullName>
    </recommendedName>
</protein>
<keyword evidence="2 5" id="KW-0812">Transmembrane</keyword>
<dbReference type="InterPro" id="IPR050549">
    <property type="entry name" value="MFS_Trehalose_Transporter"/>
</dbReference>
<dbReference type="InterPro" id="IPR036259">
    <property type="entry name" value="MFS_trans_sf"/>
</dbReference>
<dbReference type="EMBL" id="CAXLJM020000081">
    <property type="protein sequence ID" value="CAL8130242.1"/>
    <property type="molecule type" value="Genomic_DNA"/>
</dbReference>
<sequence length="257" mass="28356">MGWAQFPRIIIYLQFLQFFPLFLEPVSFIFRNRQGGSSRKVGWKAPFSLCVGYRLILDAALKTAQETNTLNITSYFTNASVLKSVLIATFLMIFKDACGGNTFSFFVVQTFDKTGTAFSSHVLGVIIGVAQLVGILVTVFCMDKLGRRILLITSFIIMSLSMAILGLFQQFKTDFDELSQYSGEIVPTNVIGSVSGLVTGIGWMIAFIFTRSYPDMNDGIGVANTFWVFAVFAAVGEICTHVFAPETVGKRGRGKHP</sequence>
<dbReference type="PANTHER" id="PTHR48021">
    <property type="match status" value="1"/>
</dbReference>
<evidence type="ECO:0000313" key="7">
    <source>
        <dbReference type="Proteomes" id="UP001642540"/>
    </source>
</evidence>
<evidence type="ECO:0000256" key="3">
    <source>
        <dbReference type="ARBA" id="ARBA00022989"/>
    </source>
</evidence>
<name>A0ABP1RLP7_9HEXA</name>
<keyword evidence="7" id="KW-1185">Reference proteome</keyword>
<feature type="transmembrane region" description="Helical" evidence="5">
    <location>
        <begin position="221"/>
        <end position="244"/>
    </location>
</feature>
<evidence type="ECO:0000256" key="5">
    <source>
        <dbReference type="SAM" id="Phobius"/>
    </source>
</evidence>
<proteinExistence type="predicted"/>
<dbReference type="Proteomes" id="UP001642540">
    <property type="component" value="Unassembled WGS sequence"/>
</dbReference>
<comment type="caution">
    <text evidence="6">The sequence shown here is derived from an EMBL/GenBank/DDBJ whole genome shotgun (WGS) entry which is preliminary data.</text>
</comment>
<evidence type="ECO:0008006" key="8">
    <source>
        <dbReference type="Google" id="ProtNLM"/>
    </source>
</evidence>
<dbReference type="PANTHER" id="PTHR48021:SF1">
    <property type="entry name" value="GH07001P-RELATED"/>
    <property type="match status" value="1"/>
</dbReference>
<feature type="transmembrane region" description="Helical" evidence="5">
    <location>
        <begin position="6"/>
        <end position="30"/>
    </location>
</feature>
<dbReference type="SUPFAM" id="SSF103473">
    <property type="entry name" value="MFS general substrate transporter"/>
    <property type="match status" value="1"/>
</dbReference>
<dbReference type="Pfam" id="PF00083">
    <property type="entry name" value="Sugar_tr"/>
    <property type="match status" value="2"/>
</dbReference>
<reference evidence="6 7" key="1">
    <citation type="submission" date="2024-08" db="EMBL/GenBank/DDBJ databases">
        <authorList>
            <person name="Cucini C."/>
            <person name="Frati F."/>
        </authorList>
    </citation>
    <scope>NUCLEOTIDE SEQUENCE [LARGE SCALE GENOMIC DNA]</scope>
</reference>
<evidence type="ECO:0000256" key="4">
    <source>
        <dbReference type="ARBA" id="ARBA00023136"/>
    </source>
</evidence>
<dbReference type="Gene3D" id="1.20.1250.20">
    <property type="entry name" value="MFS general substrate transporter like domains"/>
    <property type="match status" value="1"/>
</dbReference>
<gene>
    <name evidence="6" type="ORF">ODALV1_LOCUS23635</name>
</gene>
<evidence type="ECO:0000313" key="6">
    <source>
        <dbReference type="EMBL" id="CAL8130242.1"/>
    </source>
</evidence>
<feature type="transmembrane region" description="Helical" evidence="5">
    <location>
        <begin position="120"/>
        <end position="142"/>
    </location>
</feature>
<keyword evidence="4 5" id="KW-0472">Membrane</keyword>
<comment type="subcellular location">
    <subcellularLocation>
        <location evidence="1">Membrane</location>
    </subcellularLocation>
</comment>
<dbReference type="InterPro" id="IPR005828">
    <property type="entry name" value="MFS_sugar_transport-like"/>
</dbReference>
<accession>A0ABP1RLP7</accession>
<feature type="transmembrane region" description="Helical" evidence="5">
    <location>
        <begin position="188"/>
        <end position="209"/>
    </location>
</feature>
<evidence type="ECO:0000256" key="1">
    <source>
        <dbReference type="ARBA" id="ARBA00004370"/>
    </source>
</evidence>